<feature type="chain" id="PRO_5035230579" description="Lipoprotein" evidence="2">
    <location>
        <begin position="26"/>
        <end position="176"/>
    </location>
</feature>
<evidence type="ECO:0000313" key="3">
    <source>
        <dbReference type="EMBL" id="GIJ06005.1"/>
    </source>
</evidence>
<evidence type="ECO:0000256" key="2">
    <source>
        <dbReference type="SAM" id="SignalP"/>
    </source>
</evidence>
<evidence type="ECO:0000313" key="4">
    <source>
        <dbReference type="Proteomes" id="UP000652013"/>
    </source>
</evidence>
<dbReference type="PROSITE" id="PS51257">
    <property type="entry name" value="PROKAR_LIPOPROTEIN"/>
    <property type="match status" value="1"/>
</dbReference>
<keyword evidence="2" id="KW-0732">Signal</keyword>
<proteinExistence type="predicted"/>
<reference evidence="3" key="1">
    <citation type="submission" date="2021-01" db="EMBL/GenBank/DDBJ databases">
        <title>Whole genome shotgun sequence of Spirilliplanes yamanashiensis NBRC 15828.</title>
        <authorList>
            <person name="Komaki H."/>
            <person name="Tamura T."/>
        </authorList>
    </citation>
    <scope>NUCLEOTIDE SEQUENCE</scope>
    <source>
        <strain evidence="3">NBRC 15828</strain>
    </source>
</reference>
<gene>
    <name evidence="3" type="ORF">Sya03_53570</name>
</gene>
<dbReference type="RefSeq" id="WP_203941200.1">
    <property type="nucleotide sequence ID" value="NZ_BAAAGJ010000014.1"/>
</dbReference>
<dbReference type="EMBL" id="BOOY01000037">
    <property type="protein sequence ID" value="GIJ06005.1"/>
    <property type="molecule type" value="Genomic_DNA"/>
</dbReference>
<feature type="signal peptide" evidence="2">
    <location>
        <begin position="1"/>
        <end position="25"/>
    </location>
</feature>
<protein>
    <recommendedName>
        <fullName evidence="5">Lipoprotein</fullName>
    </recommendedName>
</protein>
<comment type="caution">
    <text evidence="3">The sequence shown here is derived from an EMBL/GenBank/DDBJ whole genome shotgun (WGS) entry which is preliminary data.</text>
</comment>
<dbReference type="Proteomes" id="UP000652013">
    <property type="component" value="Unassembled WGS sequence"/>
</dbReference>
<evidence type="ECO:0008006" key="5">
    <source>
        <dbReference type="Google" id="ProtNLM"/>
    </source>
</evidence>
<accession>A0A8J3YDL1</accession>
<feature type="region of interest" description="Disordered" evidence="1">
    <location>
        <begin position="23"/>
        <end position="63"/>
    </location>
</feature>
<evidence type="ECO:0000256" key="1">
    <source>
        <dbReference type="SAM" id="MobiDB-lite"/>
    </source>
</evidence>
<feature type="compositionally biased region" description="Low complexity" evidence="1">
    <location>
        <begin position="23"/>
        <end position="54"/>
    </location>
</feature>
<keyword evidence="4" id="KW-1185">Reference proteome</keyword>
<sequence length="176" mass="17499">MRRLLVAAASGAVLLLGAGCSTDPAATPDAAPAPTNAAAPTSAAAPAPAPSTTDKSGKPVNAGDAALASNTGAICGQANKVSGVAAASFARESGLLADSKGKPEAQRVEERVQRGLEGWAFALRDLGNLTDDAALKKALGTQGDKVQKLSEGDLHKIKESQLTAIGNDVEKACAGK</sequence>
<organism evidence="3 4">
    <name type="scientific">Spirilliplanes yamanashiensis</name>
    <dbReference type="NCBI Taxonomy" id="42233"/>
    <lineage>
        <taxon>Bacteria</taxon>
        <taxon>Bacillati</taxon>
        <taxon>Actinomycetota</taxon>
        <taxon>Actinomycetes</taxon>
        <taxon>Micromonosporales</taxon>
        <taxon>Micromonosporaceae</taxon>
        <taxon>Spirilliplanes</taxon>
    </lineage>
</organism>
<dbReference type="AlphaFoldDB" id="A0A8J3YDL1"/>
<name>A0A8J3YDL1_9ACTN</name>